<accession>A0A9Q3GJC2</accession>
<keyword evidence="2" id="KW-1185">Reference proteome</keyword>
<name>A0A9Q3GJC2_9BASI</name>
<evidence type="ECO:0000313" key="2">
    <source>
        <dbReference type="Proteomes" id="UP000765509"/>
    </source>
</evidence>
<proteinExistence type="predicted"/>
<reference evidence="1" key="1">
    <citation type="submission" date="2021-03" db="EMBL/GenBank/DDBJ databases">
        <title>Draft genome sequence of rust myrtle Austropuccinia psidii MF-1, a brazilian biotype.</title>
        <authorList>
            <person name="Quecine M.C."/>
            <person name="Pachon D.M.R."/>
            <person name="Bonatelli M.L."/>
            <person name="Correr F.H."/>
            <person name="Franceschini L.M."/>
            <person name="Leite T.F."/>
            <person name="Margarido G.R.A."/>
            <person name="Almeida C.A."/>
            <person name="Ferrarezi J.A."/>
            <person name="Labate C.A."/>
        </authorList>
    </citation>
    <scope>NUCLEOTIDE SEQUENCE</scope>
    <source>
        <strain evidence="1">MF-1</strain>
    </source>
</reference>
<dbReference type="EMBL" id="AVOT02002101">
    <property type="protein sequence ID" value="MBW0469180.1"/>
    <property type="molecule type" value="Genomic_DNA"/>
</dbReference>
<dbReference type="Proteomes" id="UP000765509">
    <property type="component" value="Unassembled WGS sequence"/>
</dbReference>
<dbReference type="AlphaFoldDB" id="A0A9Q3GJC2"/>
<gene>
    <name evidence="1" type="ORF">O181_008895</name>
</gene>
<organism evidence="1 2">
    <name type="scientific">Austropuccinia psidii MF-1</name>
    <dbReference type="NCBI Taxonomy" id="1389203"/>
    <lineage>
        <taxon>Eukaryota</taxon>
        <taxon>Fungi</taxon>
        <taxon>Dikarya</taxon>
        <taxon>Basidiomycota</taxon>
        <taxon>Pucciniomycotina</taxon>
        <taxon>Pucciniomycetes</taxon>
        <taxon>Pucciniales</taxon>
        <taxon>Sphaerophragmiaceae</taxon>
        <taxon>Austropuccinia</taxon>
    </lineage>
</organism>
<comment type="caution">
    <text evidence="1">The sequence shown here is derived from an EMBL/GenBank/DDBJ whole genome shotgun (WGS) entry which is preliminary data.</text>
</comment>
<evidence type="ECO:0000313" key="1">
    <source>
        <dbReference type="EMBL" id="MBW0469180.1"/>
    </source>
</evidence>
<protein>
    <submittedName>
        <fullName evidence="1">Uncharacterized protein</fullName>
    </submittedName>
</protein>
<sequence>MNDPSQAIPDVSQLKIHDESNAVARADKQAELLNQLTAISEKIQPNLSVSGANFNTWSQNMIESWVTVFLGNVDYFENTSCNTDYRRNLIALAFIQHSVEQLLFDSITSLLYMPNAWNIYHALKNCFNRASWSSIIHHAGVIFNPIDQSSNLTQHAL</sequence>